<keyword evidence="3" id="KW-1185">Reference proteome</keyword>
<sequence>MHEPVQQPCVFHLLQHVALVKNCEFGNNRTNNIWNLSVDMEPSPAATRRREKRRNVSSTAHHTAKRLKSEQEGAVAPPLCSPRISVPLDRLQQPITLNELTELLHYAALGKTGGIQQPSWCRLHHQRKVKGVNVVIVEGLTQTHFYKHYLTLRHLRTNYSSRITFTPPCPERGIWNLQQ</sequence>
<evidence type="ECO:0000313" key="3">
    <source>
        <dbReference type="Proteomes" id="UP001153269"/>
    </source>
</evidence>
<evidence type="ECO:0000313" key="2">
    <source>
        <dbReference type="EMBL" id="CAB1430012.1"/>
    </source>
</evidence>
<feature type="region of interest" description="Disordered" evidence="1">
    <location>
        <begin position="42"/>
        <end position="74"/>
    </location>
</feature>
<accession>A0A9N7UGF0</accession>
<dbReference type="AlphaFoldDB" id="A0A9N7UGF0"/>
<name>A0A9N7UGF0_PLEPL</name>
<comment type="caution">
    <text evidence="2">The sequence shown here is derived from an EMBL/GenBank/DDBJ whole genome shotgun (WGS) entry which is preliminary data.</text>
</comment>
<dbReference type="EMBL" id="CADEAL010001195">
    <property type="protein sequence ID" value="CAB1430012.1"/>
    <property type="molecule type" value="Genomic_DNA"/>
</dbReference>
<organism evidence="2 3">
    <name type="scientific">Pleuronectes platessa</name>
    <name type="common">European plaice</name>
    <dbReference type="NCBI Taxonomy" id="8262"/>
    <lineage>
        <taxon>Eukaryota</taxon>
        <taxon>Metazoa</taxon>
        <taxon>Chordata</taxon>
        <taxon>Craniata</taxon>
        <taxon>Vertebrata</taxon>
        <taxon>Euteleostomi</taxon>
        <taxon>Actinopterygii</taxon>
        <taxon>Neopterygii</taxon>
        <taxon>Teleostei</taxon>
        <taxon>Neoteleostei</taxon>
        <taxon>Acanthomorphata</taxon>
        <taxon>Carangaria</taxon>
        <taxon>Pleuronectiformes</taxon>
        <taxon>Pleuronectoidei</taxon>
        <taxon>Pleuronectidae</taxon>
        <taxon>Pleuronectes</taxon>
    </lineage>
</organism>
<protein>
    <submittedName>
        <fullName evidence="2">Uncharacterized protein</fullName>
    </submittedName>
</protein>
<dbReference type="Proteomes" id="UP001153269">
    <property type="component" value="Unassembled WGS sequence"/>
</dbReference>
<reference evidence="2" key="1">
    <citation type="submission" date="2020-03" db="EMBL/GenBank/DDBJ databases">
        <authorList>
            <person name="Weist P."/>
        </authorList>
    </citation>
    <scope>NUCLEOTIDE SEQUENCE</scope>
</reference>
<evidence type="ECO:0000256" key="1">
    <source>
        <dbReference type="SAM" id="MobiDB-lite"/>
    </source>
</evidence>
<proteinExistence type="predicted"/>
<gene>
    <name evidence="2" type="ORF">PLEPLA_LOCUS17992</name>
</gene>